<organism evidence="1 2">
    <name type="scientific">Burkholderia cepacia</name>
    <name type="common">Pseudomonas cepacia</name>
    <dbReference type="NCBI Taxonomy" id="292"/>
    <lineage>
        <taxon>Bacteria</taxon>
        <taxon>Pseudomonadati</taxon>
        <taxon>Pseudomonadota</taxon>
        <taxon>Betaproteobacteria</taxon>
        <taxon>Burkholderiales</taxon>
        <taxon>Burkholderiaceae</taxon>
        <taxon>Burkholderia</taxon>
        <taxon>Burkholderia cepacia complex</taxon>
    </lineage>
</organism>
<sequence length="122" mass="13541">MTSPNLVLLYVDDPTRSAQFYARLFGRPPVAAFPTYAAFTFDNGLHLGLWSTSARDFVSGGAGHRSELAFMVDDDHEVRRLYEAWKALGVTFEQAPMTAVFGLTFVALDPDGHRLRVCTPDD</sequence>
<evidence type="ECO:0000313" key="2">
    <source>
        <dbReference type="Proteomes" id="UP000069001"/>
    </source>
</evidence>
<dbReference type="RefSeq" id="WP_059525640.1">
    <property type="nucleotide sequence ID" value="NZ_CADEUV010000009.1"/>
</dbReference>
<name>A0A107H4J2_BURCE</name>
<gene>
    <name evidence="1" type="ORF">WS90_10100</name>
</gene>
<accession>A0A107H4J2</accession>
<dbReference type="PANTHER" id="PTHR36503">
    <property type="entry name" value="BLR2520 PROTEIN"/>
    <property type="match status" value="1"/>
</dbReference>
<dbReference type="Gene3D" id="3.30.720.110">
    <property type="match status" value="1"/>
</dbReference>
<dbReference type="PANTHER" id="PTHR36503:SF3">
    <property type="entry name" value="BLR0126 PROTEIN"/>
    <property type="match status" value="1"/>
</dbReference>
<reference evidence="1 2" key="1">
    <citation type="submission" date="2015-11" db="EMBL/GenBank/DDBJ databases">
        <title>Expanding the genomic diversity of Burkholderia species for the development of highly accurate diagnostics.</title>
        <authorList>
            <person name="Sahl J."/>
            <person name="Keim P."/>
            <person name="Wagner D."/>
        </authorList>
    </citation>
    <scope>NUCLEOTIDE SEQUENCE [LARGE SCALE GENOMIC DNA]</scope>
    <source>
        <strain evidence="1 2">MSMB1302</strain>
    </source>
</reference>
<dbReference type="InterPro" id="IPR004360">
    <property type="entry name" value="Glyas_Fos-R_dOase_dom"/>
</dbReference>
<dbReference type="InterPro" id="IPR037523">
    <property type="entry name" value="VOC_core"/>
</dbReference>
<dbReference type="Proteomes" id="UP000069001">
    <property type="component" value="Unassembled WGS sequence"/>
</dbReference>
<dbReference type="EMBL" id="LOYH01000036">
    <property type="protein sequence ID" value="KVK84864.1"/>
    <property type="molecule type" value="Genomic_DNA"/>
</dbReference>
<comment type="caution">
    <text evidence="1">The sequence shown here is derived from an EMBL/GenBank/DDBJ whole genome shotgun (WGS) entry which is preliminary data.</text>
</comment>
<dbReference type="PIRSF" id="PIRSF039020">
    <property type="entry name" value="EhpR"/>
    <property type="match status" value="1"/>
</dbReference>
<protein>
    <submittedName>
        <fullName evidence="1">Glyoxalase</fullName>
    </submittedName>
</protein>
<dbReference type="Pfam" id="PF00903">
    <property type="entry name" value="Glyoxalase"/>
    <property type="match status" value="1"/>
</dbReference>
<dbReference type="InterPro" id="IPR029068">
    <property type="entry name" value="Glyas_Bleomycin-R_OHBP_Dase"/>
</dbReference>
<dbReference type="InterPro" id="IPR026275">
    <property type="entry name" value="Glyoxalase/dOase/EhpR"/>
</dbReference>
<dbReference type="PROSITE" id="PS51819">
    <property type="entry name" value="VOC"/>
    <property type="match status" value="1"/>
</dbReference>
<dbReference type="SUPFAM" id="SSF54593">
    <property type="entry name" value="Glyoxalase/Bleomycin resistance protein/Dihydroxybiphenyl dioxygenase"/>
    <property type="match status" value="1"/>
</dbReference>
<dbReference type="AlphaFoldDB" id="A0A107H4J2"/>
<dbReference type="Gene3D" id="3.30.720.120">
    <property type="match status" value="1"/>
</dbReference>
<proteinExistence type="predicted"/>
<accession>A0A1H9Z0X1</accession>
<evidence type="ECO:0000313" key="1">
    <source>
        <dbReference type="EMBL" id="KVK84864.1"/>
    </source>
</evidence>